<organism evidence="1 2">
    <name type="scientific">Lokiarchaeia virus SkuldV1</name>
    <dbReference type="NCBI Taxonomy" id="3058189"/>
    <lineage>
        <taxon>Viruses</taxon>
        <taxon>Varidnaviria</taxon>
        <taxon>Abadenavirae</taxon>
        <taxon>Produgelaviricota</taxon>
        <taxon>Belvinaviricetes</taxon>
        <taxon>Atroposvirales</taxon>
        <taxon>Skuldviridae</taxon>
        <taxon>Delusorvirus</taxon>
        <taxon>Delusorvirus hikurangiense</taxon>
    </lineage>
</organism>
<accession>A0AA46N1Y5</accession>
<dbReference type="InterPro" id="IPR011991">
    <property type="entry name" value="ArsR-like_HTH"/>
</dbReference>
<evidence type="ECO:0000313" key="1">
    <source>
        <dbReference type="EMBL" id="UPO70958.1"/>
    </source>
</evidence>
<dbReference type="EMBL" id="OK558607">
    <property type="protein sequence ID" value="UPO70958.1"/>
    <property type="molecule type" value="Genomic_DNA"/>
</dbReference>
<gene>
    <name evidence="1" type="ORF">11324_00004</name>
</gene>
<dbReference type="CDD" id="cd00090">
    <property type="entry name" value="HTH_ARSR"/>
    <property type="match status" value="1"/>
</dbReference>
<protein>
    <submittedName>
        <fullName evidence="1">DNA binding protein</fullName>
    </submittedName>
</protein>
<name>A0AA46N1Y5_9VIRU</name>
<evidence type="ECO:0000313" key="2">
    <source>
        <dbReference type="Proteomes" id="UP001157400"/>
    </source>
</evidence>
<reference evidence="1" key="1">
    <citation type="submission" date="2021-10" db="EMBL/GenBank/DDBJ databases">
        <authorList>
            <person name="Medvedeva S."/>
            <person name="Sun J."/>
            <person name="Yutin N."/>
            <person name="Koonin E.V."/>
            <person name="Nunoura T."/>
            <person name="Rinke C."/>
            <person name="Krupovic M."/>
        </authorList>
    </citation>
    <scope>NUCLEOTIDE SEQUENCE</scope>
    <source>
        <strain evidence="1">SkuldV1</strain>
    </source>
</reference>
<proteinExistence type="predicted"/>
<dbReference type="Proteomes" id="UP001157400">
    <property type="component" value="Segment"/>
</dbReference>
<dbReference type="Gene3D" id="1.10.10.10">
    <property type="entry name" value="Winged helix-like DNA-binding domain superfamily/Winged helix DNA-binding domain"/>
    <property type="match status" value="1"/>
</dbReference>
<sequence>MELTPLELQIVKELQVGILTNKQIAKKLNKDPGNISRKMKQLVKKQVVNKKRRSDGKITSNYYSLISDDIENLQQVVKGESSCKKEDSIPSEDIYDTENINLRETDLPEPNEHLSGVSEYHPHQIVQSEKTQMALDVDRTITHVLEYLSSISKSRFLTSKEQRLVRILSEESKNYIWIHDCIILFLSIAMKAERGDT</sequence>
<dbReference type="SUPFAM" id="SSF46785">
    <property type="entry name" value="Winged helix' DNA-binding domain"/>
    <property type="match status" value="1"/>
</dbReference>
<dbReference type="Pfam" id="PF13412">
    <property type="entry name" value="HTH_24"/>
    <property type="match status" value="1"/>
</dbReference>
<dbReference type="InterPro" id="IPR036388">
    <property type="entry name" value="WH-like_DNA-bd_sf"/>
</dbReference>
<keyword evidence="2" id="KW-1185">Reference proteome</keyword>
<dbReference type="InterPro" id="IPR036390">
    <property type="entry name" value="WH_DNA-bd_sf"/>
</dbReference>